<evidence type="ECO:0000256" key="3">
    <source>
        <dbReference type="SAM" id="SignalP"/>
    </source>
</evidence>
<feature type="transmembrane region" description="Helical" evidence="2">
    <location>
        <begin position="148"/>
        <end position="169"/>
    </location>
</feature>
<proteinExistence type="predicted"/>
<keyword evidence="2" id="KW-0812">Transmembrane</keyword>
<name>A0A1F6FI80_9BACT</name>
<evidence type="ECO:0000313" key="5">
    <source>
        <dbReference type="Proteomes" id="UP000177395"/>
    </source>
</evidence>
<keyword evidence="3" id="KW-0732">Signal</keyword>
<dbReference type="EMBL" id="MFMS01000006">
    <property type="protein sequence ID" value="OGG85565.1"/>
    <property type="molecule type" value="Genomic_DNA"/>
</dbReference>
<feature type="transmembrane region" description="Helical" evidence="2">
    <location>
        <begin position="73"/>
        <end position="94"/>
    </location>
</feature>
<dbReference type="AlphaFoldDB" id="A0A1F6FI80"/>
<feature type="transmembrane region" description="Helical" evidence="2">
    <location>
        <begin position="312"/>
        <end position="333"/>
    </location>
</feature>
<feature type="transmembrane region" description="Helical" evidence="2">
    <location>
        <begin position="115"/>
        <end position="136"/>
    </location>
</feature>
<dbReference type="STRING" id="1798531.A2392_02205"/>
<evidence type="ECO:0000313" key="4">
    <source>
        <dbReference type="EMBL" id="OGG85565.1"/>
    </source>
</evidence>
<evidence type="ECO:0008006" key="6">
    <source>
        <dbReference type="Google" id="ProtNLM"/>
    </source>
</evidence>
<feature type="chain" id="PRO_5009524354" description="TrbL/VirB6 plasmid conjugal transfer protein" evidence="3">
    <location>
        <begin position="31"/>
        <end position="751"/>
    </location>
</feature>
<keyword evidence="2" id="KW-0472">Membrane</keyword>
<evidence type="ECO:0000256" key="2">
    <source>
        <dbReference type="SAM" id="Phobius"/>
    </source>
</evidence>
<reference evidence="4 5" key="1">
    <citation type="journal article" date="2016" name="Nat. Commun.">
        <title>Thousands of microbial genomes shed light on interconnected biogeochemical processes in an aquifer system.</title>
        <authorList>
            <person name="Anantharaman K."/>
            <person name="Brown C.T."/>
            <person name="Hug L.A."/>
            <person name="Sharon I."/>
            <person name="Castelle C.J."/>
            <person name="Probst A.J."/>
            <person name="Thomas B.C."/>
            <person name="Singh A."/>
            <person name="Wilkins M.J."/>
            <person name="Karaoz U."/>
            <person name="Brodie E.L."/>
            <person name="Williams K.H."/>
            <person name="Hubbard S.S."/>
            <person name="Banfield J.F."/>
        </authorList>
    </citation>
    <scope>NUCLEOTIDE SEQUENCE [LARGE SCALE GENOMIC DNA]</scope>
</reference>
<feature type="region of interest" description="Disordered" evidence="1">
    <location>
        <begin position="565"/>
        <end position="596"/>
    </location>
</feature>
<evidence type="ECO:0000256" key="1">
    <source>
        <dbReference type="SAM" id="MobiDB-lite"/>
    </source>
</evidence>
<comment type="caution">
    <text evidence="4">The sequence shown here is derived from an EMBL/GenBank/DDBJ whole genome shotgun (WGS) entry which is preliminary data.</text>
</comment>
<feature type="compositionally biased region" description="Basic and acidic residues" evidence="1">
    <location>
        <begin position="570"/>
        <end position="582"/>
    </location>
</feature>
<feature type="transmembrane region" description="Helical" evidence="2">
    <location>
        <begin position="345"/>
        <end position="366"/>
    </location>
</feature>
<feature type="signal peptide" evidence="3">
    <location>
        <begin position="1"/>
        <end position="30"/>
    </location>
</feature>
<organism evidence="4 5">
    <name type="scientific">Candidatus Kaiserbacteria bacterium RIFOXYB1_FULL_46_14</name>
    <dbReference type="NCBI Taxonomy" id="1798531"/>
    <lineage>
        <taxon>Bacteria</taxon>
        <taxon>Candidatus Kaiseribacteriota</taxon>
    </lineage>
</organism>
<protein>
    <recommendedName>
        <fullName evidence="6">TrbL/VirB6 plasmid conjugal transfer protein</fullName>
    </recommendedName>
</protein>
<sequence>MRFLQTLLLTFSLVVFTAGTFIVLAPQASAAAPIPLPQQSDQQLDEPGTRINTPEKLQFSTISGWVYNTLKGIGGLFAYLGGSLFDYSLSLFVMDMRGTSDDWGITTVIDEIWKLVRDIFNLLFIFGLILAGFKLILGTDENGAKRTLGTIIIAALLINFSLYATKVVVDFGNIMASEMATLLKTESSENPTNTNNETGGLKVTNISDSFVKKINPQQIVDNSFTLERSAIEGNVIALKSAKGELDIMDALIMGLTSAFTLTLIGFVFAAGAFLMFTRFMYLLFLMMFSPIMFLGFVLPNFKKRSSDWWNKLFTQTLLGPAYLFMLYIALKALENMEDIQSDSTLISYVLLCIVVCGFAWAALLAAQSMGAMGADTAVKLGTSWGKTVRGGVTGFAGRKLIGQAADSWNQGMEKRGVSEQNVFRRFSSNLAGAKFGGSASSTQIRTAGEKADQKKARYEQLYGKQVKGAAPGTFRGGVIQAISAGTTGSPTDDQKIAMERSISGLNNEQLIEMLGEHKTGTTEYAAIVKNMSDSQYETAMKAKPEELDDNLKDQLTKDKQAAIKQSGFEAEMKKDEDARAEAFRSGATPEPSRSDEKKIADAFKGYSDAKLKILGADEIVTHAIDLKQSQFDDIMKNKDYTDTERGRIKTAREDGLWNLFNKDATSRSGLFKSLQDKDIANLPKKIITDDRAALYLTGGALKKIADDEKLNEGDREKVKIEIKKNELSGSKPTAVKYLKSPQGQERYGIWK</sequence>
<keyword evidence="2" id="KW-1133">Transmembrane helix</keyword>
<accession>A0A1F6FI80</accession>
<gene>
    <name evidence="4" type="ORF">A2392_02205</name>
</gene>
<feature type="transmembrane region" description="Helical" evidence="2">
    <location>
        <begin position="250"/>
        <end position="273"/>
    </location>
</feature>
<feature type="transmembrane region" description="Helical" evidence="2">
    <location>
        <begin position="279"/>
        <end position="300"/>
    </location>
</feature>
<dbReference type="Proteomes" id="UP000177395">
    <property type="component" value="Unassembled WGS sequence"/>
</dbReference>